<evidence type="ECO:0000256" key="1">
    <source>
        <dbReference type="ARBA" id="ARBA00004496"/>
    </source>
</evidence>
<dbReference type="AlphaFoldDB" id="A0A8C7CV65"/>
<dbReference type="GO" id="GO:0004725">
    <property type="term" value="F:protein tyrosine phosphatase activity"/>
    <property type="evidence" value="ECO:0007669"/>
    <property type="project" value="UniProtKB-EC"/>
</dbReference>
<dbReference type="GO" id="GO:0045893">
    <property type="term" value="P:positive regulation of DNA-templated transcription"/>
    <property type="evidence" value="ECO:0007669"/>
    <property type="project" value="UniProtKB-ARBA"/>
</dbReference>
<dbReference type="PROSITE" id="PS50056">
    <property type="entry name" value="TYR_PHOSPHATASE_2"/>
    <property type="match status" value="1"/>
</dbReference>
<dbReference type="Pfam" id="PF10401">
    <property type="entry name" value="IRF-3"/>
    <property type="match status" value="1"/>
</dbReference>
<organism evidence="13 14">
    <name type="scientific">Oncorhynchus kisutch</name>
    <name type="common">Coho salmon</name>
    <name type="synonym">Salmo kisutch</name>
    <dbReference type="NCBI Taxonomy" id="8019"/>
    <lineage>
        <taxon>Eukaryota</taxon>
        <taxon>Metazoa</taxon>
        <taxon>Chordata</taxon>
        <taxon>Craniata</taxon>
        <taxon>Vertebrata</taxon>
        <taxon>Euteleostomi</taxon>
        <taxon>Actinopterygii</taxon>
        <taxon>Neopterygii</taxon>
        <taxon>Teleostei</taxon>
        <taxon>Protacanthopterygii</taxon>
        <taxon>Salmoniformes</taxon>
        <taxon>Salmonidae</taxon>
        <taxon>Salmoninae</taxon>
        <taxon>Oncorhynchus</taxon>
    </lineage>
</organism>
<dbReference type="PROSITE" id="PS50054">
    <property type="entry name" value="TYR_PHOSPHATASE_DUAL"/>
    <property type="match status" value="1"/>
</dbReference>
<evidence type="ECO:0000259" key="12">
    <source>
        <dbReference type="PROSITE" id="PS51507"/>
    </source>
</evidence>
<dbReference type="Gene3D" id="1.10.10.10">
    <property type="entry name" value="Winged helix-like DNA-binding domain superfamily/Winged helix DNA-binding domain"/>
    <property type="match status" value="2"/>
</dbReference>
<sequence length="610" mass="68582">MGNGMNKVVDGLYLGNIRDSENRESLSQNNITHILSVYNNAKPVLEDMTYLCIHAADASSQNLSQHFKESIRFIHECRLNGGACLVHCLAGVSRSTTMVVAYLMTVTTYSWEECLSAVKAVRSFVGPNYGFQQQLQEYQMNQVTEMSVNPGGRRLKQWLVEQIQSGQYPGLVWEDDSRIMFRIPWKHAGKQDYNQEIDASIFKDTPQILPPFPPQCKRADFRQAWAVFKGKFKEGEKAEPATWKTRLRCALNKSPDFEEVGDRSQLDISEPYKVYRIVPEEEQKTGKSAAAVLTSSPGDSTDMDCSSAHLEELIKEVKQSSSDEYLGIIKRSHSPQEDGCRMQPSPEYWSQGSVSVFPGHQDPSPMGSFNAAFSQMIINFFYGGKLMDSVVTSHADGCRISPGQPPLVQHRSPYGLPDSLQNVCFPPAELIEVERQRHVTRKLLGHLERGVLVRANREGIFIKRLCQSRVFWSGLGGLGPHYSPGGPCKLERDDVVKIFDTGRFFQALQLYQEGQIPAPDPMVTLCFGEELHDLSTAKTKLIIVQVTPVNCQQLLDAVSMRRSQYSSPNLEIQSDELHAGEQMARIYQDLCSYTAPQRVACYRDNMPITA</sequence>
<evidence type="ECO:0000256" key="5">
    <source>
        <dbReference type="ARBA" id="ARBA00022912"/>
    </source>
</evidence>
<comment type="similarity">
    <text evidence="2">Belongs to the protein-tyrosine phosphatase family. Non-receptor class dual specificity subfamily.</text>
</comment>
<dbReference type="InterPro" id="IPR008984">
    <property type="entry name" value="SMAD_FHA_dom_sf"/>
</dbReference>
<accession>A0A8C7CV65</accession>
<evidence type="ECO:0000256" key="8">
    <source>
        <dbReference type="ARBA" id="ARBA00051722"/>
    </source>
</evidence>
<dbReference type="PROSITE" id="PS51507">
    <property type="entry name" value="IRF_2"/>
    <property type="match status" value="1"/>
</dbReference>
<feature type="domain" description="Tyrosine specific protein phosphatases" evidence="11">
    <location>
        <begin position="65"/>
        <end position="139"/>
    </location>
</feature>
<dbReference type="CDD" id="cd00103">
    <property type="entry name" value="IRF"/>
    <property type="match status" value="1"/>
</dbReference>
<dbReference type="Proteomes" id="UP000694557">
    <property type="component" value="Unassembled WGS sequence"/>
</dbReference>
<dbReference type="InterPro" id="IPR019471">
    <property type="entry name" value="Interferon_reg_factor-3"/>
</dbReference>
<dbReference type="PRINTS" id="PR00267">
    <property type="entry name" value="INTFRNREGFCT"/>
</dbReference>
<dbReference type="SMART" id="SM00348">
    <property type="entry name" value="IRF"/>
    <property type="match status" value="1"/>
</dbReference>
<dbReference type="Pfam" id="PF00605">
    <property type="entry name" value="IRF"/>
    <property type="match status" value="2"/>
</dbReference>
<dbReference type="Gene3D" id="3.90.190.10">
    <property type="entry name" value="Protein tyrosine phosphatase superfamily"/>
    <property type="match status" value="1"/>
</dbReference>
<dbReference type="InterPro" id="IPR000387">
    <property type="entry name" value="Tyr_Pase_dom"/>
</dbReference>
<dbReference type="InterPro" id="IPR001346">
    <property type="entry name" value="Interferon_reg_fact_DNA-bd_dom"/>
</dbReference>
<dbReference type="GO" id="GO:0005737">
    <property type="term" value="C:cytoplasm"/>
    <property type="evidence" value="ECO:0007669"/>
    <property type="project" value="UniProtKB-SubCell"/>
</dbReference>
<name>A0A8C7CV65_ONCKI</name>
<dbReference type="SMART" id="SM00195">
    <property type="entry name" value="DSPc"/>
    <property type="match status" value="1"/>
</dbReference>
<comment type="catalytic activity">
    <reaction evidence="6">
        <text>O-phospho-L-seryl-[protein] + H2O = L-seryl-[protein] + phosphate</text>
        <dbReference type="Rhea" id="RHEA:20629"/>
        <dbReference type="Rhea" id="RHEA-COMP:9863"/>
        <dbReference type="Rhea" id="RHEA-COMP:11604"/>
        <dbReference type="ChEBI" id="CHEBI:15377"/>
        <dbReference type="ChEBI" id="CHEBI:29999"/>
        <dbReference type="ChEBI" id="CHEBI:43474"/>
        <dbReference type="ChEBI" id="CHEBI:83421"/>
        <dbReference type="EC" id="3.1.3.16"/>
    </reaction>
</comment>
<gene>
    <name evidence="13" type="primary">IRF8</name>
    <name evidence="13" type="synonym">irf8</name>
</gene>
<dbReference type="PANTHER" id="PTHR11949">
    <property type="entry name" value="INTERFERON REGULATORY FACTOR"/>
    <property type="match status" value="1"/>
</dbReference>
<dbReference type="GO" id="GO:0007165">
    <property type="term" value="P:signal transduction"/>
    <property type="evidence" value="ECO:0007669"/>
    <property type="project" value="UniProtKB-ARBA"/>
</dbReference>
<evidence type="ECO:0000259" key="10">
    <source>
        <dbReference type="PROSITE" id="PS50054"/>
    </source>
</evidence>
<dbReference type="FunFam" id="2.60.200.10:FF:000013">
    <property type="entry name" value="Interferon regulatory factor 8"/>
    <property type="match status" value="1"/>
</dbReference>
<dbReference type="InterPro" id="IPR017855">
    <property type="entry name" value="SMAD-like_dom_sf"/>
</dbReference>
<dbReference type="GO" id="GO:0000981">
    <property type="term" value="F:DNA-binding transcription factor activity, RNA polymerase II-specific"/>
    <property type="evidence" value="ECO:0007669"/>
    <property type="project" value="TreeGrafter"/>
</dbReference>
<keyword evidence="5" id="KW-0904">Protein phosphatase</keyword>
<keyword evidence="3" id="KW-0963">Cytoplasm</keyword>
<feature type="domain" description="IRF tryptophan pentad repeat" evidence="12">
    <location>
        <begin position="152"/>
        <end position="279"/>
    </location>
</feature>
<dbReference type="InterPro" id="IPR036388">
    <property type="entry name" value="WH-like_DNA-bd_sf"/>
</dbReference>
<dbReference type="GO" id="GO:0002376">
    <property type="term" value="P:immune system process"/>
    <property type="evidence" value="ECO:0007669"/>
    <property type="project" value="TreeGrafter"/>
</dbReference>
<dbReference type="Ensembl" id="ENSOKIT00005012584.1">
    <property type="protein sequence ID" value="ENSOKIP00005011770.1"/>
    <property type="gene ID" value="ENSOKIG00005005330.1"/>
</dbReference>
<dbReference type="SUPFAM" id="SSF46785">
    <property type="entry name" value="Winged helix' DNA-binding domain"/>
    <property type="match status" value="1"/>
</dbReference>
<dbReference type="GeneTree" id="ENSGT00940000158140"/>
<reference evidence="13" key="1">
    <citation type="submission" date="2025-08" db="UniProtKB">
        <authorList>
            <consortium name="Ensembl"/>
        </authorList>
    </citation>
    <scope>IDENTIFICATION</scope>
</reference>
<dbReference type="FunFam" id="1.10.10.10:FF:001151">
    <property type="entry name" value="Interferon regulatory factor 8"/>
    <property type="match status" value="1"/>
</dbReference>
<evidence type="ECO:0000256" key="2">
    <source>
        <dbReference type="ARBA" id="ARBA00008601"/>
    </source>
</evidence>
<comment type="function">
    <text evidence="9">Activates the Jnk signaling pathway. Dephosphorylates and deactivates p38 and stress-activated protein kinase/c-Jun N-terminal kinase (SAPK/JNK).</text>
</comment>
<evidence type="ECO:0000256" key="6">
    <source>
        <dbReference type="ARBA" id="ARBA00047761"/>
    </source>
</evidence>
<protein>
    <submittedName>
        <fullName evidence="13">Interferon regulatory factor 8</fullName>
    </submittedName>
</protein>
<dbReference type="GO" id="GO:0005634">
    <property type="term" value="C:nucleus"/>
    <property type="evidence" value="ECO:0007669"/>
    <property type="project" value="TreeGrafter"/>
</dbReference>
<comment type="catalytic activity">
    <reaction evidence="8">
        <text>O-phospho-L-tyrosyl-[protein] + H2O = L-tyrosyl-[protein] + phosphate</text>
        <dbReference type="Rhea" id="RHEA:10684"/>
        <dbReference type="Rhea" id="RHEA-COMP:10136"/>
        <dbReference type="Rhea" id="RHEA-COMP:20101"/>
        <dbReference type="ChEBI" id="CHEBI:15377"/>
        <dbReference type="ChEBI" id="CHEBI:43474"/>
        <dbReference type="ChEBI" id="CHEBI:46858"/>
        <dbReference type="ChEBI" id="CHEBI:61978"/>
        <dbReference type="EC" id="3.1.3.48"/>
    </reaction>
</comment>
<dbReference type="GO" id="GO:0030155">
    <property type="term" value="P:regulation of cell adhesion"/>
    <property type="evidence" value="ECO:0007669"/>
    <property type="project" value="UniProtKB-ARBA"/>
</dbReference>
<dbReference type="PANTHER" id="PTHR11949:SF7">
    <property type="entry name" value="INTERFERON REGULATORY FACTOR 8"/>
    <property type="match status" value="1"/>
</dbReference>
<dbReference type="PROSITE" id="PS00383">
    <property type="entry name" value="TYR_PHOSPHATASE_1"/>
    <property type="match status" value="1"/>
</dbReference>
<dbReference type="SMART" id="SM01243">
    <property type="entry name" value="IRF-3"/>
    <property type="match status" value="1"/>
</dbReference>
<dbReference type="InterPro" id="IPR036390">
    <property type="entry name" value="WH_DNA-bd_sf"/>
</dbReference>
<dbReference type="FunFam" id="3.90.190.10:FF:000048">
    <property type="entry name" value="dual specificity protein phosphatase 22 isoform X1"/>
    <property type="match status" value="1"/>
</dbReference>
<dbReference type="InterPro" id="IPR029021">
    <property type="entry name" value="Prot-tyrosine_phosphatase-like"/>
</dbReference>
<comment type="subcellular location">
    <subcellularLocation>
        <location evidence="1">Cytoplasm</location>
    </subcellularLocation>
</comment>
<dbReference type="SUPFAM" id="SSF49879">
    <property type="entry name" value="SMAD/FHA domain"/>
    <property type="match status" value="1"/>
</dbReference>
<dbReference type="Pfam" id="PF00782">
    <property type="entry name" value="DSPc"/>
    <property type="match status" value="1"/>
</dbReference>
<evidence type="ECO:0000313" key="13">
    <source>
        <dbReference type="Ensembl" id="ENSOKIP00005011770.1"/>
    </source>
</evidence>
<keyword evidence="14" id="KW-1185">Reference proteome</keyword>
<evidence type="ECO:0000259" key="11">
    <source>
        <dbReference type="PROSITE" id="PS50056"/>
    </source>
</evidence>
<dbReference type="GO" id="GO:0050860">
    <property type="term" value="P:negative regulation of T cell receptor signaling pathway"/>
    <property type="evidence" value="ECO:0007669"/>
    <property type="project" value="UniProtKB-ARBA"/>
</dbReference>
<evidence type="ECO:0000256" key="7">
    <source>
        <dbReference type="ARBA" id="ARBA00048336"/>
    </source>
</evidence>
<dbReference type="InterPro" id="IPR020422">
    <property type="entry name" value="TYR_PHOSPHATASE_DUAL_dom"/>
</dbReference>
<evidence type="ECO:0000256" key="3">
    <source>
        <dbReference type="ARBA" id="ARBA00022490"/>
    </source>
</evidence>
<dbReference type="GO" id="GO:0004722">
    <property type="term" value="F:protein serine/threonine phosphatase activity"/>
    <property type="evidence" value="ECO:0007669"/>
    <property type="project" value="UniProtKB-EC"/>
</dbReference>
<reference evidence="13" key="2">
    <citation type="submission" date="2025-09" db="UniProtKB">
        <authorList>
            <consortium name="Ensembl"/>
        </authorList>
    </citation>
    <scope>IDENTIFICATION</scope>
</reference>
<dbReference type="InterPro" id="IPR016130">
    <property type="entry name" value="Tyr_Pase_AS"/>
</dbReference>
<evidence type="ECO:0000256" key="9">
    <source>
        <dbReference type="ARBA" id="ARBA00059358"/>
    </source>
</evidence>
<dbReference type="SUPFAM" id="SSF52799">
    <property type="entry name" value="(Phosphotyrosine protein) phosphatases II"/>
    <property type="match status" value="1"/>
</dbReference>
<dbReference type="InterPro" id="IPR000340">
    <property type="entry name" value="Dual-sp_phosphatase_cat-dom"/>
</dbReference>
<dbReference type="GO" id="GO:1990782">
    <property type="term" value="F:protein tyrosine kinase binding"/>
    <property type="evidence" value="ECO:0007669"/>
    <property type="project" value="UniProtKB-ARBA"/>
</dbReference>
<comment type="catalytic activity">
    <reaction evidence="7">
        <text>O-phospho-L-threonyl-[protein] + H2O = L-threonyl-[protein] + phosphate</text>
        <dbReference type="Rhea" id="RHEA:47004"/>
        <dbReference type="Rhea" id="RHEA-COMP:11060"/>
        <dbReference type="Rhea" id="RHEA-COMP:11605"/>
        <dbReference type="ChEBI" id="CHEBI:15377"/>
        <dbReference type="ChEBI" id="CHEBI:30013"/>
        <dbReference type="ChEBI" id="CHEBI:43474"/>
        <dbReference type="ChEBI" id="CHEBI:61977"/>
        <dbReference type="EC" id="3.1.3.16"/>
    </reaction>
</comment>
<dbReference type="Gene3D" id="2.60.200.10">
    <property type="match status" value="1"/>
</dbReference>
<keyword evidence="4" id="KW-0378">Hydrolase</keyword>
<evidence type="ECO:0000256" key="4">
    <source>
        <dbReference type="ARBA" id="ARBA00022801"/>
    </source>
</evidence>
<feature type="domain" description="Tyrosine-protein phosphatase" evidence="10">
    <location>
        <begin position="4"/>
        <end position="144"/>
    </location>
</feature>
<dbReference type="GO" id="GO:0071363">
    <property type="term" value="P:cellular response to growth factor stimulus"/>
    <property type="evidence" value="ECO:0007669"/>
    <property type="project" value="UniProtKB-ARBA"/>
</dbReference>
<proteinExistence type="inferred from homology"/>
<dbReference type="GO" id="GO:0000978">
    <property type="term" value="F:RNA polymerase II cis-regulatory region sequence-specific DNA binding"/>
    <property type="evidence" value="ECO:0007669"/>
    <property type="project" value="TreeGrafter"/>
</dbReference>
<evidence type="ECO:0000313" key="14">
    <source>
        <dbReference type="Proteomes" id="UP000694557"/>
    </source>
</evidence>